<dbReference type="HOGENOM" id="CLU_055174_2_2_12"/>
<dbReference type="InterPro" id="IPR001604">
    <property type="entry name" value="Endo_G_ENPP1-like_dom"/>
</dbReference>
<dbReference type="SMART" id="SM00477">
    <property type="entry name" value="NUC"/>
    <property type="match status" value="1"/>
</dbReference>
<dbReference type="Gene3D" id="3.40.570.10">
    <property type="entry name" value="Extracellular Endonuclease, subunit A"/>
    <property type="match status" value="1"/>
</dbReference>
<dbReference type="SUPFAM" id="SSF54060">
    <property type="entry name" value="His-Me finger endonucleases"/>
    <property type="match status" value="1"/>
</dbReference>
<feature type="region of interest" description="Disordered" evidence="11">
    <location>
        <begin position="258"/>
        <end position="280"/>
    </location>
</feature>
<evidence type="ECO:0000259" key="13">
    <source>
        <dbReference type="SMART" id="SM00892"/>
    </source>
</evidence>
<accession>F2NS91</accession>
<evidence type="ECO:0000256" key="5">
    <source>
        <dbReference type="ARBA" id="ARBA00022759"/>
    </source>
</evidence>
<gene>
    <name evidence="14" type="ordered locus">Tresu_1492</name>
</gene>
<dbReference type="GO" id="GO:0016787">
    <property type="term" value="F:hydrolase activity"/>
    <property type="evidence" value="ECO:0007669"/>
    <property type="project" value="UniProtKB-KW"/>
</dbReference>
<organism evidence="14 15">
    <name type="scientific">Treponema succinifaciens (strain ATCC 33096 / DSM 2489 / 6091)</name>
    <dbReference type="NCBI Taxonomy" id="869209"/>
    <lineage>
        <taxon>Bacteria</taxon>
        <taxon>Pseudomonadati</taxon>
        <taxon>Spirochaetota</taxon>
        <taxon>Spirochaetia</taxon>
        <taxon>Spirochaetales</taxon>
        <taxon>Treponemataceae</taxon>
        <taxon>Treponema</taxon>
    </lineage>
</organism>
<dbReference type="InterPro" id="IPR018524">
    <property type="entry name" value="DNA/RNA_endonuclease_AS"/>
</dbReference>
<dbReference type="InterPro" id="IPR044929">
    <property type="entry name" value="DNA/RNA_non-sp_Endonuclease_sf"/>
</dbReference>
<evidence type="ECO:0000259" key="12">
    <source>
        <dbReference type="SMART" id="SM00477"/>
    </source>
</evidence>
<evidence type="ECO:0000256" key="10">
    <source>
        <dbReference type="RuleBase" id="RU366055"/>
    </source>
</evidence>
<dbReference type="KEGG" id="tsu:Tresu_1492"/>
<dbReference type="GeneID" id="302998650"/>
<evidence type="ECO:0000256" key="11">
    <source>
        <dbReference type="SAM" id="MobiDB-lite"/>
    </source>
</evidence>
<evidence type="ECO:0000256" key="4">
    <source>
        <dbReference type="ARBA" id="ARBA00022723"/>
    </source>
</evidence>
<dbReference type="AlphaFoldDB" id="F2NS91"/>
<dbReference type="OrthoDB" id="9770276at2"/>
<dbReference type="InterPro" id="IPR040255">
    <property type="entry name" value="Non-specific_endonuclease"/>
</dbReference>
<dbReference type="RefSeq" id="WP_013701674.1">
    <property type="nucleotide sequence ID" value="NC_015385.1"/>
</dbReference>
<feature type="binding site" evidence="9">
    <location>
        <position position="142"/>
    </location>
    <ligand>
        <name>Mg(2+)</name>
        <dbReference type="ChEBI" id="CHEBI:18420"/>
        <note>catalytic</note>
    </ligand>
</feature>
<evidence type="ECO:0000256" key="7">
    <source>
        <dbReference type="ARBA" id="ARBA00022842"/>
    </source>
</evidence>
<reference evidence="15" key="2">
    <citation type="submission" date="2011-04" db="EMBL/GenBank/DDBJ databases">
        <title>The complete genome of chromosome of Treponema succinifaciens DSM 2489.</title>
        <authorList>
            <person name="Lucas S."/>
            <person name="Copeland A."/>
            <person name="Lapidus A."/>
            <person name="Bruce D."/>
            <person name="Goodwin L."/>
            <person name="Pitluck S."/>
            <person name="Peters L."/>
            <person name="Kyrpides N."/>
            <person name="Mavromatis K."/>
            <person name="Ivanova N."/>
            <person name="Ovchinnikova G."/>
            <person name="Teshima H."/>
            <person name="Detter J.C."/>
            <person name="Tapia R."/>
            <person name="Han C."/>
            <person name="Land M."/>
            <person name="Hauser L."/>
            <person name="Markowitz V."/>
            <person name="Cheng J.-F."/>
            <person name="Hugenholtz P."/>
            <person name="Woyke T."/>
            <person name="Wu D."/>
            <person name="Gronow S."/>
            <person name="Wellnitz S."/>
            <person name="Brambilla E."/>
            <person name="Klenk H.-P."/>
            <person name="Eisen J.A."/>
        </authorList>
    </citation>
    <scope>NUCLEOTIDE SEQUENCE [LARGE SCALE GENOMIC DNA]</scope>
    <source>
        <strain evidence="15">ATCC 33096 / DSM 2489 / 6091</strain>
    </source>
</reference>
<evidence type="ECO:0000256" key="6">
    <source>
        <dbReference type="ARBA" id="ARBA00022801"/>
    </source>
</evidence>
<dbReference type="EC" id="3.1.30.-" evidence="10"/>
<dbReference type="InterPro" id="IPR044925">
    <property type="entry name" value="His-Me_finger_sf"/>
</dbReference>
<keyword evidence="6 10" id="KW-0378">Hydrolase</keyword>
<evidence type="ECO:0000256" key="8">
    <source>
        <dbReference type="PIRSR" id="PIRSR640255-1"/>
    </source>
</evidence>
<evidence type="ECO:0000256" key="1">
    <source>
        <dbReference type="ARBA" id="ARBA00001946"/>
    </source>
</evidence>
<sequence>MNFKHKIILVSLHILLVASVFPQEISELEIPLCPVSICGEPSGDHEVHKYSGFSMCFRNSYKDAEWVSYTLTQEKLIKNARRTNNFTEDKNISTGSAKLSDYKASGYDRGHLAPAADMAWSGQSENESFLMSNITPQAPQFNRGIWKELEAQVRKYAKSLDFLIVATGPVLEKQPEEYSFIGQSKVRVPEYFYKVLLAKDKAGNWQSIGFIIPNEKSGHDIFSYKVCVNEVEERCGIDFFSALDDSIEEEVESQTENIFTKDYPVKPDNGNRNKPEQIQQ</sequence>
<dbReference type="SMART" id="SM00892">
    <property type="entry name" value="Endonuclease_NS"/>
    <property type="match status" value="1"/>
</dbReference>
<dbReference type="PANTHER" id="PTHR13966">
    <property type="entry name" value="ENDONUCLEASE RELATED"/>
    <property type="match status" value="1"/>
</dbReference>
<keyword evidence="15" id="KW-1185">Reference proteome</keyword>
<dbReference type="PANTHER" id="PTHR13966:SF5">
    <property type="entry name" value="ENDONUCLEASE G, MITOCHONDRIAL"/>
    <property type="match status" value="1"/>
</dbReference>
<proteinExistence type="inferred from homology"/>
<comment type="cofactor">
    <cofactor evidence="1 10">
        <name>Mg(2+)</name>
        <dbReference type="ChEBI" id="CHEBI:18420"/>
    </cofactor>
</comment>
<keyword evidence="7" id="KW-0460">Magnesium</keyword>
<dbReference type="eggNOG" id="COG1864">
    <property type="taxonomic scope" value="Bacteria"/>
</dbReference>
<feature type="active site" description="Proton acceptor" evidence="8">
    <location>
        <position position="111"/>
    </location>
</feature>
<dbReference type="CDD" id="cd00091">
    <property type="entry name" value="NUC"/>
    <property type="match status" value="1"/>
</dbReference>
<dbReference type="InterPro" id="IPR020821">
    <property type="entry name" value="ENPP1-3/EXOG-like_nuc-like"/>
</dbReference>
<feature type="domain" description="DNA/RNA non-specific endonuclease/pyrophosphatase/phosphodiesterase" evidence="13">
    <location>
        <begin position="49"/>
        <end position="246"/>
    </location>
</feature>
<dbReference type="PROSITE" id="PS01070">
    <property type="entry name" value="NUCLEASE_NON_SPEC"/>
    <property type="match status" value="1"/>
</dbReference>
<comment type="similarity">
    <text evidence="2 10">Belongs to the DNA/RNA non-specific endonuclease family.</text>
</comment>
<keyword evidence="4 9" id="KW-0479">Metal-binding</keyword>
<protein>
    <recommendedName>
        <fullName evidence="10">Endonuclease</fullName>
        <ecNumber evidence="10">3.1.30.-</ecNumber>
    </recommendedName>
</protein>
<evidence type="ECO:0000256" key="2">
    <source>
        <dbReference type="ARBA" id="ARBA00010052"/>
    </source>
</evidence>
<feature type="domain" description="ENPP1-3/EXOG-like endonuclease/phosphodiesterase" evidence="12">
    <location>
        <begin position="50"/>
        <end position="246"/>
    </location>
</feature>
<dbReference type="Proteomes" id="UP000006852">
    <property type="component" value="Chromosome"/>
</dbReference>
<keyword evidence="5 10" id="KW-0255">Endonuclease</keyword>
<evidence type="ECO:0000313" key="15">
    <source>
        <dbReference type="Proteomes" id="UP000006852"/>
    </source>
</evidence>
<dbReference type="Pfam" id="PF01223">
    <property type="entry name" value="Endonuclease_NS"/>
    <property type="match status" value="1"/>
</dbReference>
<evidence type="ECO:0000313" key="14">
    <source>
        <dbReference type="EMBL" id="AEB14392.1"/>
    </source>
</evidence>
<reference evidence="14 15" key="1">
    <citation type="journal article" date="2011" name="Stand. Genomic Sci.">
        <title>Complete genome sequence of Treponema succinifaciens type strain (6091).</title>
        <authorList>
            <person name="Han C."/>
            <person name="Gronow S."/>
            <person name="Teshima H."/>
            <person name="Lapidus A."/>
            <person name="Nolan M."/>
            <person name="Lucas S."/>
            <person name="Hammon N."/>
            <person name="Deshpande S."/>
            <person name="Cheng J.F."/>
            <person name="Zeytun A."/>
            <person name="Tapia R."/>
            <person name="Goodwin L."/>
            <person name="Pitluck S."/>
            <person name="Liolios K."/>
            <person name="Pagani I."/>
            <person name="Ivanova N."/>
            <person name="Mavromatis K."/>
            <person name="Mikhailova N."/>
            <person name="Huntemann M."/>
            <person name="Pati A."/>
            <person name="Chen A."/>
            <person name="Palaniappan K."/>
            <person name="Land M."/>
            <person name="Hauser L."/>
            <person name="Brambilla E.M."/>
            <person name="Rohde M."/>
            <person name="Goker M."/>
            <person name="Woyke T."/>
            <person name="Bristow J."/>
            <person name="Eisen J.A."/>
            <person name="Markowitz V."/>
            <person name="Hugenholtz P."/>
            <person name="Kyrpides N.C."/>
            <person name="Klenk H.P."/>
            <person name="Detter J.C."/>
        </authorList>
    </citation>
    <scope>NUCLEOTIDE SEQUENCE [LARGE SCALE GENOMIC DNA]</scope>
    <source>
        <strain evidence="15">ATCC 33096 / DSM 2489 / 6091</strain>
    </source>
</reference>
<keyword evidence="3 10" id="KW-0540">Nuclease</keyword>
<dbReference type="EMBL" id="CP002631">
    <property type="protein sequence ID" value="AEB14392.1"/>
    <property type="molecule type" value="Genomic_DNA"/>
</dbReference>
<name>F2NS91_TRES6</name>
<dbReference type="STRING" id="869209.Tresu_1492"/>
<dbReference type="GO" id="GO:0046872">
    <property type="term" value="F:metal ion binding"/>
    <property type="evidence" value="ECO:0007669"/>
    <property type="project" value="UniProtKB-KW"/>
</dbReference>
<dbReference type="GO" id="GO:0003676">
    <property type="term" value="F:nucleic acid binding"/>
    <property type="evidence" value="ECO:0007669"/>
    <property type="project" value="InterPro"/>
</dbReference>
<feature type="compositionally biased region" description="Basic and acidic residues" evidence="11">
    <location>
        <begin position="263"/>
        <end position="280"/>
    </location>
</feature>
<evidence type="ECO:0000256" key="9">
    <source>
        <dbReference type="PIRSR" id="PIRSR640255-2"/>
    </source>
</evidence>
<dbReference type="GO" id="GO:0004519">
    <property type="term" value="F:endonuclease activity"/>
    <property type="evidence" value="ECO:0007669"/>
    <property type="project" value="UniProtKB-UniRule"/>
</dbReference>
<evidence type="ECO:0000256" key="3">
    <source>
        <dbReference type="ARBA" id="ARBA00022722"/>
    </source>
</evidence>